<protein>
    <submittedName>
        <fullName evidence="1">Uncharacterized protein</fullName>
    </submittedName>
</protein>
<dbReference type="Proteomes" id="UP000467130">
    <property type="component" value="Chromosome"/>
</dbReference>
<dbReference type="EMBL" id="AP022587">
    <property type="protein sequence ID" value="BBY23782.1"/>
    <property type="molecule type" value="Genomic_DNA"/>
</dbReference>
<keyword evidence="2" id="KW-1185">Reference proteome</keyword>
<name>A0A7I7QCF2_9MYCO</name>
<reference evidence="1 2" key="1">
    <citation type="journal article" date="2019" name="Emerg. Microbes Infect.">
        <title>Comprehensive subspecies identification of 175 nontuberculous mycobacteria species based on 7547 genomic profiles.</title>
        <authorList>
            <person name="Matsumoto Y."/>
            <person name="Kinjo T."/>
            <person name="Motooka D."/>
            <person name="Nabeya D."/>
            <person name="Jung N."/>
            <person name="Uechi K."/>
            <person name="Horii T."/>
            <person name="Iida T."/>
            <person name="Fujita J."/>
            <person name="Nakamura S."/>
        </authorList>
    </citation>
    <scope>NUCLEOTIDE SEQUENCE [LARGE SCALE GENOMIC DNA]</scope>
    <source>
        <strain evidence="1 2">JCM 17783</strain>
    </source>
</reference>
<organism evidence="1 2">
    <name type="scientific">Mycobacterium stomatepiae</name>
    <dbReference type="NCBI Taxonomy" id="470076"/>
    <lineage>
        <taxon>Bacteria</taxon>
        <taxon>Bacillati</taxon>
        <taxon>Actinomycetota</taxon>
        <taxon>Actinomycetes</taxon>
        <taxon>Mycobacteriales</taxon>
        <taxon>Mycobacteriaceae</taxon>
        <taxon>Mycobacterium</taxon>
        <taxon>Mycobacterium simiae complex</taxon>
    </lineage>
</organism>
<dbReference type="KEGG" id="msto:MSTO_39870"/>
<evidence type="ECO:0000313" key="1">
    <source>
        <dbReference type="EMBL" id="BBY23782.1"/>
    </source>
</evidence>
<dbReference type="AlphaFoldDB" id="A0A7I7QCF2"/>
<evidence type="ECO:0000313" key="2">
    <source>
        <dbReference type="Proteomes" id="UP000467130"/>
    </source>
</evidence>
<proteinExistence type="predicted"/>
<sequence>MEALAVGDARTAVSLGPDQPATPQLLTDKVLRAQLATTPITDIKVTNDPAQEPGSSSDAQRLVLAAKFGVTPTQVVLWAHKKDGQWKLDTTTAAITVNNPPNAVEAMKTVAIYGVGTNGSNPISVFPGVIQVGSTNRYIDITAPAELVLPEALTAPVANRPAIQPAIALNDAGRQAAQAAVDAQLRICFKAGPKPPECCPKDGCLPQPAAPPGVDPDSGTIEDLENTQGMTYDLDPNTMTVHVSGVFNYRAQVMEYSKPTIFRDAITVRDSHVDITKDPPAWFRKPGS</sequence>
<accession>A0A7I7QCF2</accession>
<gene>
    <name evidence="1" type="ORF">MSTO_39870</name>
</gene>